<comment type="caution">
    <text evidence="1">The sequence shown here is derived from an EMBL/GenBank/DDBJ whole genome shotgun (WGS) entry which is preliminary data.</text>
</comment>
<evidence type="ECO:0000313" key="2">
    <source>
        <dbReference type="Proteomes" id="UP001187471"/>
    </source>
</evidence>
<proteinExistence type="predicted"/>
<dbReference type="AlphaFoldDB" id="A0AA88UE25"/>
<organism evidence="1 2">
    <name type="scientific">Escallonia rubra</name>
    <dbReference type="NCBI Taxonomy" id="112253"/>
    <lineage>
        <taxon>Eukaryota</taxon>
        <taxon>Viridiplantae</taxon>
        <taxon>Streptophyta</taxon>
        <taxon>Embryophyta</taxon>
        <taxon>Tracheophyta</taxon>
        <taxon>Spermatophyta</taxon>
        <taxon>Magnoliopsida</taxon>
        <taxon>eudicotyledons</taxon>
        <taxon>Gunneridae</taxon>
        <taxon>Pentapetalae</taxon>
        <taxon>asterids</taxon>
        <taxon>campanulids</taxon>
        <taxon>Escalloniales</taxon>
        <taxon>Escalloniaceae</taxon>
        <taxon>Escallonia</taxon>
    </lineage>
</organism>
<keyword evidence="2" id="KW-1185">Reference proteome</keyword>
<sequence>MLDGVDSGRSHDIMGVSMTIRWWIGLWWYQGEGDGNKSHFEVPYEMRHGREPLRRSSGSYEGSFEPILVMG</sequence>
<protein>
    <submittedName>
        <fullName evidence="1">Uncharacterized protein</fullName>
    </submittedName>
</protein>
<dbReference type="EMBL" id="JAVXUO010001856">
    <property type="protein sequence ID" value="KAK2978556.1"/>
    <property type="molecule type" value="Genomic_DNA"/>
</dbReference>
<dbReference type="Proteomes" id="UP001187471">
    <property type="component" value="Unassembled WGS sequence"/>
</dbReference>
<accession>A0AA88UE25</accession>
<gene>
    <name evidence="1" type="ORF">RJ640_006675</name>
</gene>
<reference evidence="1" key="1">
    <citation type="submission" date="2022-12" db="EMBL/GenBank/DDBJ databases">
        <title>Draft genome assemblies for two species of Escallonia (Escalloniales).</title>
        <authorList>
            <person name="Chanderbali A."/>
            <person name="Dervinis C."/>
            <person name="Anghel I."/>
            <person name="Soltis D."/>
            <person name="Soltis P."/>
            <person name="Zapata F."/>
        </authorList>
    </citation>
    <scope>NUCLEOTIDE SEQUENCE</scope>
    <source>
        <strain evidence="1">UCBG92.1500</strain>
        <tissue evidence="1">Leaf</tissue>
    </source>
</reference>
<name>A0AA88UE25_9ASTE</name>
<evidence type="ECO:0000313" key="1">
    <source>
        <dbReference type="EMBL" id="KAK2978556.1"/>
    </source>
</evidence>